<dbReference type="Proteomes" id="UP000070700">
    <property type="component" value="Unassembled WGS sequence"/>
</dbReference>
<reference evidence="2 3" key="1">
    <citation type="submission" date="2015-10" db="EMBL/GenBank/DDBJ databases">
        <title>Full genome of DAOMC 229536 Phialocephala scopiformis, a fungal endophyte of spruce producing the potent anti-insectan compound rugulosin.</title>
        <authorList>
            <consortium name="DOE Joint Genome Institute"/>
            <person name="Walker A.K."/>
            <person name="Frasz S.L."/>
            <person name="Seifert K.A."/>
            <person name="Miller J.D."/>
            <person name="Mondo S.J."/>
            <person name="Labutti K."/>
            <person name="Lipzen A."/>
            <person name="Dockter R."/>
            <person name="Kennedy M."/>
            <person name="Grigoriev I.V."/>
            <person name="Spatafora J.W."/>
        </authorList>
    </citation>
    <scope>NUCLEOTIDE SEQUENCE [LARGE SCALE GENOMIC DNA]</scope>
    <source>
        <strain evidence="2 3">CBS 120377</strain>
    </source>
</reference>
<gene>
    <name evidence="2" type="ORF">LY89DRAFT_776408</name>
</gene>
<accession>A0A194XX08</accession>
<evidence type="ECO:0000313" key="2">
    <source>
        <dbReference type="EMBL" id="KUJ24701.1"/>
    </source>
</evidence>
<evidence type="ECO:0000256" key="1">
    <source>
        <dbReference type="SAM" id="MobiDB-lite"/>
    </source>
</evidence>
<feature type="region of interest" description="Disordered" evidence="1">
    <location>
        <begin position="299"/>
        <end position="328"/>
    </location>
</feature>
<evidence type="ECO:0000313" key="3">
    <source>
        <dbReference type="Proteomes" id="UP000070700"/>
    </source>
</evidence>
<proteinExistence type="predicted"/>
<dbReference type="EMBL" id="KQ947404">
    <property type="protein sequence ID" value="KUJ24701.1"/>
    <property type="molecule type" value="Genomic_DNA"/>
</dbReference>
<feature type="compositionally biased region" description="Basic and acidic residues" evidence="1">
    <location>
        <begin position="421"/>
        <end position="440"/>
    </location>
</feature>
<dbReference type="GeneID" id="28831769"/>
<dbReference type="AlphaFoldDB" id="A0A194XX08"/>
<dbReference type="OrthoDB" id="10677407at2759"/>
<feature type="region of interest" description="Disordered" evidence="1">
    <location>
        <begin position="41"/>
        <end position="61"/>
    </location>
</feature>
<organism evidence="2 3">
    <name type="scientific">Mollisia scopiformis</name>
    <name type="common">Conifer needle endophyte fungus</name>
    <name type="synonym">Phialocephala scopiformis</name>
    <dbReference type="NCBI Taxonomy" id="149040"/>
    <lineage>
        <taxon>Eukaryota</taxon>
        <taxon>Fungi</taxon>
        <taxon>Dikarya</taxon>
        <taxon>Ascomycota</taxon>
        <taxon>Pezizomycotina</taxon>
        <taxon>Leotiomycetes</taxon>
        <taxon>Helotiales</taxon>
        <taxon>Mollisiaceae</taxon>
        <taxon>Mollisia</taxon>
    </lineage>
</organism>
<sequence>MAARIPAPSFFPLIPPDAGSPMRKRVDSFFEPLPGLMEKLTTRGLPQSPSASKDVKTTSGSRDRFHFEHDEQAEYSQITSNINRKMREDGEDCIMGEEPLDTWKGDQDTAYSVGKSLVEIIDSAEPLNELAVRRFIFRHQDLLPRKLETNVDLMGRVLTDLLQVDLPCPQEQLGATFDYPINLENDAKIKKGLRELMNGQGSKRIEKDLLSLVMVESAVLKFYDKYASQYSKEPAVILRRVLIDLRAELLVEKRQCDRATKQQQDQQKREAFKQAYTTYHKMLNSGRSGTEAMEVVRMEQNADSEEEQLSPQGEMNSSALSDCDNIYDDSDDEMRLEEFSPVRQAVRHVEDHSQVSVARSAILHQAKTENDYLGDATMNDDSDETSIDSYGTNDWIDTDSGEDEVKTRGRAPGSPPKRRIVSRDRNPSPPKREKVSDTKSRGIYTEVEADITPKKKKYVIPAKKIHSY</sequence>
<dbReference type="InParanoid" id="A0A194XX08"/>
<dbReference type="KEGG" id="psco:LY89DRAFT_776408"/>
<feature type="compositionally biased region" description="Polar residues" evidence="1">
    <location>
        <begin position="309"/>
        <end position="320"/>
    </location>
</feature>
<feature type="region of interest" description="Disordered" evidence="1">
    <location>
        <begin position="373"/>
        <end position="443"/>
    </location>
</feature>
<dbReference type="RefSeq" id="XP_018079056.1">
    <property type="nucleotide sequence ID" value="XM_018222043.1"/>
</dbReference>
<protein>
    <submittedName>
        <fullName evidence="2">Uncharacterized protein</fullName>
    </submittedName>
</protein>
<keyword evidence="3" id="KW-1185">Reference proteome</keyword>
<name>A0A194XX08_MOLSC</name>